<dbReference type="InterPro" id="IPR039121">
    <property type="entry name" value="NUDT19"/>
</dbReference>
<feature type="domain" description="Nudix hydrolase" evidence="8">
    <location>
        <begin position="15"/>
        <end position="236"/>
    </location>
</feature>
<name>A0A4P9ZSP7_9FUNG</name>
<evidence type="ECO:0000256" key="2">
    <source>
        <dbReference type="ARBA" id="ARBA00001946"/>
    </source>
</evidence>
<evidence type="ECO:0000256" key="4">
    <source>
        <dbReference type="ARBA" id="ARBA00022801"/>
    </source>
</evidence>
<evidence type="ECO:0000256" key="7">
    <source>
        <dbReference type="SAM" id="MobiDB-lite"/>
    </source>
</evidence>
<dbReference type="GO" id="GO:0046872">
    <property type="term" value="F:metal ion binding"/>
    <property type="evidence" value="ECO:0007669"/>
    <property type="project" value="UniProtKB-KW"/>
</dbReference>
<gene>
    <name evidence="9" type="ORF">BJ085DRAFT_40056</name>
</gene>
<organism evidence="9 10">
    <name type="scientific">Dimargaris cristalligena</name>
    <dbReference type="NCBI Taxonomy" id="215637"/>
    <lineage>
        <taxon>Eukaryota</taxon>
        <taxon>Fungi</taxon>
        <taxon>Fungi incertae sedis</taxon>
        <taxon>Zoopagomycota</taxon>
        <taxon>Kickxellomycotina</taxon>
        <taxon>Dimargaritomycetes</taxon>
        <taxon>Dimargaritales</taxon>
        <taxon>Dimargaritaceae</taxon>
        <taxon>Dimargaris</taxon>
    </lineage>
</organism>
<dbReference type="Gene3D" id="3.90.79.10">
    <property type="entry name" value="Nucleoside Triphosphate Pyrophosphohydrolase"/>
    <property type="match status" value="1"/>
</dbReference>
<evidence type="ECO:0000256" key="3">
    <source>
        <dbReference type="ARBA" id="ARBA00022723"/>
    </source>
</evidence>
<keyword evidence="3" id="KW-0479">Metal-binding</keyword>
<reference evidence="10" key="1">
    <citation type="journal article" date="2018" name="Nat. Microbiol.">
        <title>Leveraging single-cell genomics to expand the fungal tree of life.</title>
        <authorList>
            <person name="Ahrendt S.R."/>
            <person name="Quandt C.A."/>
            <person name="Ciobanu D."/>
            <person name="Clum A."/>
            <person name="Salamov A."/>
            <person name="Andreopoulos B."/>
            <person name="Cheng J.F."/>
            <person name="Woyke T."/>
            <person name="Pelin A."/>
            <person name="Henrissat B."/>
            <person name="Reynolds N.K."/>
            <person name="Benny G.L."/>
            <person name="Smith M.E."/>
            <person name="James T.Y."/>
            <person name="Grigoriev I.V."/>
        </authorList>
    </citation>
    <scope>NUCLEOTIDE SEQUENCE [LARGE SCALE GENOMIC DNA]</scope>
    <source>
        <strain evidence="10">RSA 468</strain>
    </source>
</reference>
<keyword evidence="5" id="KW-0460">Magnesium</keyword>
<evidence type="ECO:0000313" key="10">
    <source>
        <dbReference type="Proteomes" id="UP000268162"/>
    </source>
</evidence>
<dbReference type="PROSITE" id="PS51462">
    <property type="entry name" value="NUDIX"/>
    <property type="match status" value="1"/>
</dbReference>
<proteinExistence type="predicted"/>
<comment type="cofactor">
    <cofactor evidence="1">
        <name>Mn(2+)</name>
        <dbReference type="ChEBI" id="CHEBI:29035"/>
    </cofactor>
</comment>
<evidence type="ECO:0000256" key="5">
    <source>
        <dbReference type="ARBA" id="ARBA00022842"/>
    </source>
</evidence>
<comment type="cofactor">
    <cofactor evidence="2">
        <name>Mg(2+)</name>
        <dbReference type="ChEBI" id="CHEBI:18420"/>
    </cofactor>
</comment>
<accession>A0A4P9ZSP7</accession>
<dbReference type="InterPro" id="IPR000086">
    <property type="entry name" value="NUDIX_hydrolase_dom"/>
</dbReference>
<dbReference type="GO" id="GO:0005739">
    <property type="term" value="C:mitochondrion"/>
    <property type="evidence" value="ECO:0007669"/>
    <property type="project" value="TreeGrafter"/>
</dbReference>
<dbReference type="InterPro" id="IPR015797">
    <property type="entry name" value="NUDIX_hydrolase-like_dom_sf"/>
</dbReference>
<feature type="region of interest" description="Disordered" evidence="7">
    <location>
        <begin position="293"/>
        <end position="321"/>
    </location>
</feature>
<dbReference type="Proteomes" id="UP000268162">
    <property type="component" value="Unassembled WGS sequence"/>
</dbReference>
<evidence type="ECO:0000259" key="8">
    <source>
        <dbReference type="PROSITE" id="PS51462"/>
    </source>
</evidence>
<dbReference type="GO" id="GO:0016818">
    <property type="term" value="F:hydrolase activity, acting on acid anhydrides, in phosphorus-containing anhydrides"/>
    <property type="evidence" value="ECO:0007669"/>
    <property type="project" value="InterPro"/>
</dbReference>
<keyword evidence="10" id="KW-1185">Reference proteome</keyword>
<dbReference type="PANTHER" id="PTHR12318">
    <property type="entry name" value="TESTOSTERONE-REGULATED PROTEIN RP2"/>
    <property type="match status" value="1"/>
</dbReference>
<dbReference type="PANTHER" id="PTHR12318:SF0">
    <property type="entry name" value="ACYL-COENZYME A DIPHOSPHATASE NUDT19"/>
    <property type="match status" value="1"/>
</dbReference>
<dbReference type="STRING" id="215637.A0A4P9ZSP7"/>
<evidence type="ECO:0000256" key="1">
    <source>
        <dbReference type="ARBA" id="ARBA00001936"/>
    </source>
</evidence>
<evidence type="ECO:0000256" key="6">
    <source>
        <dbReference type="ARBA" id="ARBA00023211"/>
    </source>
</evidence>
<dbReference type="EMBL" id="ML002852">
    <property type="protein sequence ID" value="RKP35510.1"/>
    <property type="molecule type" value="Genomic_DNA"/>
</dbReference>
<dbReference type="AlphaFoldDB" id="A0A4P9ZSP7"/>
<protein>
    <recommendedName>
        <fullName evidence="8">Nudix hydrolase domain-containing protein</fullName>
    </recommendedName>
</protein>
<dbReference type="SUPFAM" id="SSF55811">
    <property type="entry name" value="Nudix"/>
    <property type="match status" value="1"/>
</dbReference>
<evidence type="ECO:0000313" key="9">
    <source>
        <dbReference type="EMBL" id="RKP35510.1"/>
    </source>
</evidence>
<sequence>MWRILSVKTPLPQTLRNSATVVLAAQTSSRPGANGFNYKVMLMKRVGTGSFKYAHVFPGGNTDNTDTSPAWQSLLSVKRPDQASRIAGLRELFEECRLLMVQPRQAILSGAKPEVTLVQDPATLTSLQTAVLECPEEYQEWFTRNPHWSPATEALLPLAHWITPMTYPKRYNTRFYLLPFSPTGLDSPGPNSDTNFPLPEVHLHAHENSEFAWFTPTEILEQYATGAVHMLPPQWYVLNDMRAHPTLQGLVNRTRRTPVVPFLPHFQRLPTGRFASLLPGDPEHPYSYLGDAPQADSAVPGEEDTSWFHGRVRGPEEDGTSARHRLIFDREQGQIMNLELQRNLTFETLPTPDSHL</sequence>
<keyword evidence="6" id="KW-0464">Manganese</keyword>
<keyword evidence="4" id="KW-0378">Hydrolase</keyword>